<evidence type="ECO:0000313" key="3">
    <source>
        <dbReference type="EMBL" id="MBE9464313.1"/>
    </source>
</evidence>
<dbReference type="Pfam" id="PF00144">
    <property type="entry name" value="Beta-lactamase"/>
    <property type="match status" value="1"/>
</dbReference>
<evidence type="ECO:0000313" key="4">
    <source>
        <dbReference type="Proteomes" id="UP000634134"/>
    </source>
</evidence>
<feature type="domain" description="Peptidase S12 Pab87-related C-terminal" evidence="2">
    <location>
        <begin position="418"/>
        <end position="519"/>
    </location>
</feature>
<dbReference type="Gene3D" id="3.40.710.10">
    <property type="entry name" value="DD-peptidase/beta-lactamase superfamily"/>
    <property type="match status" value="1"/>
</dbReference>
<dbReference type="InterPro" id="IPR050491">
    <property type="entry name" value="AmpC-like"/>
</dbReference>
<evidence type="ECO:0000259" key="2">
    <source>
        <dbReference type="Pfam" id="PF11954"/>
    </source>
</evidence>
<dbReference type="GO" id="GO:0016787">
    <property type="term" value="F:hydrolase activity"/>
    <property type="evidence" value="ECO:0007669"/>
    <property type="project" value="UniProtKB-KW"/>
</dbReference>
<name>A0ABR9WFZ1_9BACT</name>
<sequence length="522" mass="58573">MKIYSTLLLISIIFGNYLKVAAQPLTSKQIDELVEKTLVAFDVPGIAVAIVKDGKVIHSKGYGVRSLKTKEKVDENTLFGIASNSKAFTAASLGILMDEGKLKWDDKVIDYIPEFRMYNAYVTEEFTIRDLLTHRSGLGLGAGDLMFWPDSSDFTIKDIIYNLRYLKPVSGFRTKYDYDNLLYMVAGEVIERVSGKSYEEFVEERIMKPLGMNNSAGTWTRVKDKSNAIDAHAPVNGKVQVIPRDMFKFGNSAGGINSSVADMSKWIIMQMNGGKYGEGLSKQLFSKNVHREMWSPQTIIPANATPPYNTHFSAYGLGWFLSDVKGYKQVGHTGGLGGMVTQVTLLPELQLGIIVFTNQQSGAAFSAISNTIKDSYLDIPATDRVKMYSERSKAGFMEADSITNSIWTAIAAEQKKNTVKVNYKAFAGIYHDDWLGDITLSEKNGKFRFDAKRSPKLSGEVLFYKNNTFIVKWDRRNFDADAYLYFQTDKDGKPSSIKMEAISPLTDFSFDFQDLDLKRMNR</sequence>
<gene>
    <name evidence="3" type="ORF">IEE83_20695</name>
</gene>
<dbReference type="PANTHER" id="PTHR46825">
    <property type="entry name" value="D-ALANYL-D-ALANINE-CARBOXYPEPTIDASE/ENDOPEPTIDASE AMPH"/>
    <property type="match status" value="1"/>
</dbReference>
<dbReference type="Pfam" id="PF11954">
    <property type="entry name" value="DUF3471"/>
    <property type="match status" value="1"/>
</dbReference>
<organism evidence="3 4">
    <name type="scientific">Dyadobacter subterraneus</name>
    <dbReference type="NCBI Taxonomy" id="2773304"/>
    <lineage>
        <taxon>Bacteria</taxon>
        <taxon>Pseudomonadati</taxon>
        <taxon>Bacteroidota</taxon>
        <taxon>Cytophagia</taxon>
        <taxon>Cytophagales</taxon>
        <taxon>Spirosomataceae</taxon>
        <taxon>Dyadobacter</taxon>
    </lineage>
</organism>
<dbReference type="SUPFAM" id="SSF56601">
    <property type="entry name" value="beta-lactamase/transpeptidase-like"/>
    <property type="match status" value="1"/>
</dbReference>
<dbReference type="InterPro" id="IPR021860">
    <property type="entry name" value="Peptidase_S12_Pab87-rel_C"/>
</dbReference>
<dbReference type="InterPro" id="IPR012338">
    <property type="entry name" value="Beta-lactam/transpept-like"/>
</dbReference>
<accession>A0ABR9WFZ1</accession>
<comment type="caution">
    <text evidence="3">The sequence shown here is derived from an EMBL/GenBank/DDBJ whole genome shotgun (WGS) entry which is preliminary data.</text>
</comment>
<dbReference type="EMBL" id="JACYGY010000001">
    <property type="protein sequence ID" value="MBE9464313.1"/>
    <property type="molecule type" value="Genomic_DNA"/>
</dbReference>
<keyword evidence="3" id="KW-0378">Hydrolase</keyword>
<feature type="domain" description="Beta-lactamase-related" evidence="1">
    <location>
        <begin position="34"/>
        <end position="365"/>
    </location>
</feature>
<dbReference type="InterPro" id="IPR001466">
    <property type="entry name" value="Beta-lactam-related"/>
</dbReference>
<dbReference type="PANTHER" id="PTHR46825:SF15">
    <property type="entry name" value="BETA-LACTAMASE-RELATED DOMAIN-CONTAINING PROTEIN"/>
    <property type="match status" value="1"/>
</dbReference>
<keyword evidence="4" id="KW-1185">Reference proteome</keyword>
<dbReference type="Gene3D" id="2.40.128.600">
    <property type="match status" value="1"/>
</dbReference>
<reference evidence="4" key="1">
    <citation type="submission" date="2023-07" db="EMBL/GenBank/DDBJ databases">
        <title>Dyadobacter sp. nov 'subterranea' isolated from contaminted grondwater.</title>
        <authorList>
            <person name="Szabo I."/>
            <person name="Al-Omari J."/>
            <person name="Szerdahelyi S.G."/>
            <person name="Rado J."/>
        </authorList>
    </citation>
    <scope>NUCLEOTIDE SEQUENCE [LARGE SCALE GENOMIC DNA]</scope>
    <source>
        <strain evidence="4">UP-52</strain>
    </source>
</reference>
<protein>
    <submittedName>
        <fullName evidence="3">Serine hydrolase</fullName>
    </submittedName>
</protein>
<dbReference type="Proteomes" id="UP000634134">
    <property type="component" value="Unassembled WGS sequence"/>
</dbReference>
<evidence type="ECO:0000259" key="1">
    <source>
        <dbReference type="Pfam" id="PF00144"/>
    </source>
</evidence>
<dbReference type="RefSeq" id="WP_194122389.1">
    <property type="nucleotide sequence ID" value="NZ_JACYGY010000001.1"/>
</dbReference>
<proteinExistence type="predicted"/>